<sequence length="75" mass="8354">QYQQQLVQRGLPHRQLTELLSSYFAVGASGRGWHTLGNRSEELPSGLDAKIGVPANIISMGNDRSIYIIQIIYIL</sequence>
<reference evidence="1 2" key="1">
    <citation type="submission" date="2019-03" db="EMBL/GenBank/DDBJ databases">
        <title>Single cell metagenomics reveals metabolic interactions within the superorganism composed of flagellate Streblomastix strix and complex community of Bacteroidetes bacteria on its surface.</title>
        <authorList>
            <person name="Treitli S.C."/>
            <person name="Kolisko M."/>
            <person name="Husnik F."/>
            <person name="Keeling P."/>
            <person name="Hampl V."/>
        </authorList>
    </citation>
    <scope>NUCLEOTIDE SEQUENCE [LARGE SCALE GENOMIC DNA]</scope>
    <source>
        <strain evidence="1">ST1C</strain>
    </source>
</reference>
<dbReference type="Proteomes" id="UP000324800">
    <property type="component" value="Unassembled WGS sequence"/>
</dbReference>
<organism evidence="1 2">
    <name type="scientific">Streblomastix strix</name>
    <dbReference type="NCBI Taxonomy" id="222440"/>
    <lineage>
        <taxon>Eukaryota</taxon>
        <taxon>Metamonada</taxon>
        <taxon>Preaxostyla</taxon>
        <taxon>Oxymonadida</taxon>
        <taxon>Streblomastigidae</taxon>
        <taxon>Streblomastix</taxon>
    </lineage>
</organism>
<feature type="non-terminal residue" evidence="1">
    <location>
        <position position="1"/>
    </location>
</feature>
<name>A0A5J4QJ01_9EUKA</name>
<evidence type="ECO:0000313" key="1">
    <source>
        <dbReference type="EMBL" id="KAA6321827.1"/>
    </source>
</evidence>
<comment type="caution">
    <text evidence="1">The sequence shown here is derived from an EMBL/GenBank/DDBJ whole genome shotgun (WGS) entry which is preliminary data.</text>
</comment>
<dbReference type="EMBL" id="SNRW01045113">
    <property type="protein sequence ID" value="KAA6321827.1"/>
    <property type="molecule type" value="Genomic_DNA"/>
</dbReference>
<evidence type="ECO:0000313" key="2">
    <source>
        <dbReference type="Proteomes" id="UP000324800"/>
    </source>
</evidence>
<accession>A0A5J4QJ01</accession>
<proteinExistence type="predicted"/>
<gene>
    <name evidence="1" type="ORF">EZS28_054507</name>
</gene>
<protein>
    <submittedName>
        <fullName evidence="1">Uncharacterized protein</fullName>
    </submittedName>
</protein>
<dbReference type="AlphaFoldDB" id="A0A5J4QJ01"/>